<keyword evidence="4" id="KW-0698">rRNA processing</keyword>
<keyword evidence="12" id="KW-1185">Reference proteome</keyword>
<reference evidence="11 12" key="1">
    <citation type="journal article" date="2022" name="bioRxiv">
        <title>Genomics of Preaxostyla Flagellates Illuminates Evolutionary Transitions and the Path Towards Mitochondrial Loss.</title>
        <authorList>
            <person name="Novak L.V.F."/>
            <person name="Treitli S.C."/>
            <person name="Pyrih J."/>
            <person name="Halakuc P."/>
            <person name="Pipaliya S.V."/>
            <person name="Vacek V."/>
            <person name="Brzon O."/>
            <person name="Soukal P."/>
            <person name="Eme L."/>
            <person name="Dacks J.B."/>
            <person name="Karnkowska A."/>
            <person name="Elias M."/>
            <person name="Hampl V."/>
        </authorList>
    </citation>
    <scope>NUCLEOTIDE SEQUENCE [LARGE SCALE GENOMIC DNA]</scope>
    <source>
        <strain evidence="11">NAU3</strain>
        <tissue evidence="11">Gut</tissue>
    </source>
</reference>
<name>A0ABQ9XZK6_9EUKA</name>
<evidence type="ECO:0000256" key="5">
    <source>
        <dbReference type="ARBA" id="ARBA00022884"/>
    </source>
</evidence>
<keyword evidence="3" id="KW-0690">Ribosome biogenesis</keyword>
<dbReference type="PANTHER" id="PTHR12581">
    <property type="entry name" value="HIV-1 REV BINDING PROTEIN 2, 3"/>
    <property type="match status" value="1"/>
</dbReference>
<evidence type="ECO:0000256" key="9">
    <source>
        <dbReference type="SAM" id="MobiDB-lite"/>
    </source>
</evidence>
<dbReference type="InterPro" id="IPR036612">
    <property type="entry name" value="KH_dom_type_1_sf"/>
</dbReference>
<evidence type="ECO:0000256" key="8">
    <source>
        <dbReference type="ARBA" id="ARBA00032993"/>
    </source>
</evidence>
<feature type="compositionally biased region" description="Basic and acidic residues" evidence="9">
    <location>
        <begin position="11"/>
        <end position="33"/>
    </location>
</feature>
<evidence type="ECO:0000256" key="1">
    <source>
        <dbReference type="ARBA" id="ARBA00004604"/>
    </source>
</evidence>
<dbReference type="InterPro" id="IPR048549">
    <property type="entry name" value="KRR1-like_KH2_euk"/>
</dbReference>
<dbReference type="Proteomes" id="UP001281761">
    <property type="component" value="Unassembled WGS sequence"/>
</dbReference>
<dbReference type="Pfam" id="PF17903">
    <property type="entry name" value="KH_KRR1_1st"/>
    <property type="match status" value="1"/>
</dbReference>
<dbReference type="CDD" id="cd22394">
    <property type="entry name" value="KH-I_KRR1_rpt2"/>
    <property type="match status" value="1"/>
</dbReference>
<evidence type="ECO:0000256" key="4">
    <source>
        <dbReference type="ARBA" id="ARBA00022552"/>
    </source>
</evidence>
<feature type="compositionally biased region" description="Basic and acidic residues" evidence="9">
    <location>
        <begin position="412"/>
        <end position="428"/>
    </location>
</feature>
<dbReference type="PANTHER" id="PTHR12581:SF0">
    <property type="entry name" value="KRR1 SMALL SUBUNIT PROCESSOME COMPONENT HOMOLOG"/>
    <property type="match status" value="1"/>
</dbReference>
<keyword evidence="5" id="KW-0694">RNA-binding</keyword>
<dbReference type="SUPFAM" id="SSF54791">
    <property type="entry name" value="Eukaryotic type KH-domain (KH-domain type I)"/>
    <property type="match status" value="1"/>
</dbReference>
<comment type="similarity">
    <text evidence="2">Belongs to the KRR1 family.</text>
</comment>
<keyword evidence="7" id="KW-0687">Ribonucleoprotein</keyword>
<dbReference type="Pfam" id="PF21800">
    <property type="entry name" value="KH_KRR1_2nd"/>
    <property type="match status" value="1"/>
</dbReference>
<dbReference type="Gene3D" id="3.30.1370.10">
    <property type="entry name" value="K Homology domain, type 1"/>
    <property type="match status" value="2"/>
</dbReference>
<feature type="compositionally biased region" description="Basic residues" evidence="9">
    <location>
        <begin position="301"/>
        <end position="310"/>
    </location>
</feature>
<feature type="region of interest" description="Disordered" evidence="9">
    <location>
        <begin position="244"/>
        <end position="329"/>
    </location>
</feature>
<evidence type="ECO:0000256" key="7">
    <source>
        <dbReference type="ARBA" id="ARBA00023274"/>
    </source>
</evidence>
<protein>
    <recommendedName>
        <fullName evidence="8">KRR-R motif-containing protein 1</fullName>
    </recommendedName>
</protein>
<evidence type="ECO:0000313" key="11">
    <source>
        <dbReference type="EMBL" id="KAK2956911.1"/>
    </source>
</evidence>
<feature type="domain" description="K Homology" evidence="10">
    <location>
        <begin position="134"/>
        <end position="206"/>
    </location>
</feature>
<accession>A0ABQ9XZK6</accession>
<evidence type="ECO:0000313" key="12">
    <source>
        <dbReference type="Proteomes" id="UP001281761"/>
    </source>
</evidence>
<feature type="region of interest" description="Disordered" evidence="9">
    <location>
        <begin position="1"/>
        <end position="33"/>
    </location>
</feature>
<evidence type="ECO:0000259" key="10">
    <source>
        <dbReference type="SMART" id="SM00322"/>
    </source>
</evidence>
<dbReference type="InterPro" id="IPR004087">
    <property type="entry name" value="KH_dom"/>
</dbReference>
<sequence>MNDPTSGFVEPPRKEKVGKYRRPKPWDDDTVDHWKVDPFTPEDNKGGHFTEESSFATLFPRYREQYLRQVWGQVTKALAQYHVKCELDLVEGSMKVATTRKTYDPFIILKARDLIKLLSRSVPFEQAVRILEDDVVCDVIKISSFTQNKERFIRRRQRLIGPDGSTLKALELLTGCYICIQGSTVCVLGSYRGLKQVRKVIEDCMSNQLHPIYSIKTLMIKRELAKDPALATENWDRFLPKFKKTNQKKKKSQGPQEDEDEEEVPEAPTEEPKQRKAPQMADSMQTRILSSAYGDEEKPEKKSKKKKSRTEKKEYTPFPPPITERKEDKMIASGEYFLSAKQKKQLEKAKMQAQEKQQNAVSAAKRAQLHTPPAESPVPRPSSVAEQLHMAVLPETISAPSKHILPQKTKRTRPEGYTEDRTKKLKRE</sequence>
<feature type="compositionally biased region" description="Acidic residues" evidence="9">
    <location>
        <begin position="256"/>
        <end position="269"/>
    </location>
</feature>
<keyword evidence="6" id="KW-0539">Nucleus</keyword>
<dbReference type="InterPro" id="IPR048550">
    <property type="entry name" value="KRR1-like_KH1_euk"/>
</dbReference>
<organism evidence="11 12">
    <name type="scientific">Blattamonas nauphoetae</name>
    <dbReference type="NCBI Taxonomy" id="2049346"/>
    <lineage>
        <taxon>Eukaryota</taxon>
        <taxon>Metamonada</taxon>
        <taxon>Preaxostyla</taxon>
        <taxon>Oxymonadida</taxon>
        <taxon>Blattamonas</taxon>
    </lineage>
</organism>
<evidence type="ECO:0000256" key="6">
    <source>
        <dbReference type="ARBA" id="ARBA00023242"/>
    </source>
</evidence>
<dbReference type="SMART" id="SM00322">
    <property type="entry name" value="KH"/>
    <property type="match status" value="1"/>
</dbReference>
<comment type="subcellular location">
    <subcellularLocation>
        <location evidence="1">Nucleus</location>
        <location evidence="1">Nucleolus</location>
    </subcellularLocation>
</comment>
<evidence type="ECO:0000256" key="2">
    <source>
        <dbReference type="ARBA" id="ARBA00009344"/>
    </source>
</evidence>
<dbReference type="EMBL" id="JARBJD010000051">
    <property type="protein sequence ID" value="KAK2956911.1"/>
    <property type="molecule type" value="Genomic_DNA"/>
</dbReference>
<dbReference type="InterPro" id="IPR041174">
    <property type="entry name" value="KRR1-like_KH1"/>
</dbReference>
<comment type="caution">
    <text evidence="11">The sequence shown here is derived from an EMBL/GenBank/DDBJ whole genome shotgun (WGS) entry which is preliminary data.</text>
</comment>
<evidence type="ECO:0000256" key="3">
    <source>
        <dbReference type="ARBA" id="ARBA00022517"/>
    </source>
</evidence>
<proteinExistence type="inferred from homology"/>
<feature type="region of interest" description="Disordered" evidence="9">
    <location>
        <begin position="347"/>
        <end position="428"/>
    </location>
</feature>
<dbReference type="PIRSF" id="PIRSF006515">
    <property type="entry name" value="KRR1"/>
    <property type="match status" value="1"/>
</dbReference>
<dbReference type="InterPro" id="IPR048548">
    <property type="entry name" value="KRR1-like_KH2"/>
</dbReference>
<dbReference type="InterPro" id="IPR024166">
    <property type="entry name" value="rRNA_assembly_KRR1"/>
</dbReference>
<dbReference type="CDD" id="cd22393">
    <property type="entry name" value="KH-I_KRR1_rpt1"/>
    <property type="match status" value="1"/>
</dbReference>
<gene>
    <name evidence="11" type="ORF">BLNAU_8188</name>
</gene>